<evidence type="ECO:0000256" key="2">
    <source>
        <dbReference type="ARBA" id="ARBA00005056"/>
    </source>
</evidence>
<reference evidence="19" key="1">
    <citation type="submission" date="2021-01" db="EMBL/GenBank/DDBJ databases">
        <authorList>
            <person name="Corre E."/>
            <person name="Pelletier E."/>
            <person name="Niang G."/>
            <person name="Scheremetjew M."/>
            <person name="Finn R."/>
            <person name="Kale V."/>
            <person name="Holt S."/>
            <person name="Cochrane G."/>
            <person name="Meng A."/>
            <person name="Brown T."/>
            <person name="Cohen L."/>
        </authorList>
    </citation>
    <scope>NUCLEOTIDE SEQUENCE</scope>
    <source>
        <strain evidence="19">CCMP645</strain>
    </source>
</reference>
<evidence type="ECO:0000256" key="3">
    <source>
        <dbReference type="ARBA" id="ARBA00005062"/>
    </source>
</evidence>
<evidence type="ECO:0000256" key="1">
    <source>
        <dbReference type="ARBA" id="ARBA00001920"/>
    </source>
</evidence>
<evidence type="ECO:0000256" key="12">
    <source>
        <dbReference type="PIRNR" id="PIRNR036497"/>
    </source>
</evidence>
<comment type="catalytic activity">
    <reaction evidence="11">
        <text>L-homoserine + NADP(+) = L-aspartate 4-semialdehyde + NADPH + H(+)</text>
        <dbReference type="Rhea" id="RHEA:15761"/>
        <dbReference type="ChEBI" id="CHEBI:15378"/>
        <dbReference type="ChEBI" id="CHEBI:57476"/>
        <dbReference type="ChEBI" id="CHEBI:57783"/>
        <dbReference type="ChEBI" id="CHEBI:58349"/>
        <dbReference type="ChEBI" id="CHEBI:537519"/>
        <dbReference type="EC" id="1.1.1.3"/>
    </reaction>
    <physiologicalReaction direction="right-to-left" evidence="11">
        <dbReference type="Rhea" id="RHEA:15763"/>
    </physiologicalReaction>
</comment>
<dbReference type="EC" id="1.1.1.3" evidence="5 12"/>
<keyword evidence="7 12" id="KW-0791">Threonine biosynthesis</keyword>
<accession>A0A7S4C2X6</accession>
<dbReference type="PANTHER" id="PTHR43070:SF3">
    <property type="entry name" value="HOMOSERINE DEHYDROGENASE"/>
    <property type="match status" value="1"/>
</dbReference>
<evidence type="ECO:0000256" key="13">
    <source>
        <dbReference type="PIRSR" id="PIRSR036497-1"/>
    </source>
</evidence>
<feature type="chain" id="PRO_5030667161" description="Homoserine dehydrogenase" evidence="17">
    <location>
        <begin position="17"/>
        <end position="413"/>
    </location>
</feature>
<organism evidence="19">
    <name type="scientific">Chrysotila carterae</name>
    <name type="common">Marine alga</name>
    <name type="synonym">Syracosphaera carterae</name>
    <dbReference type="NCBI Taxonomy" id="13221"/>
    <lineage>
        <taxon>Eukaryota</taxon>
        <taxon>Haptista</taxon>
        <taxon>Haptophyta</taxon>
        <taxon>Prymnesiophyceae</taxon>
        <taxon>Isochrysidales</taxon>
        <taxon>Isochrysidaceae</taxon>
        <taxon>Chrysotila</taxon>
    </lineage>
</organism>
<comment type="pathway">
    <text evidence="2 15">Amino-acid biosynthesis; L-threonine biosynthesis; L-threonine from L-aspartate: step 3/5.</text>
</comment>
<dbReference type="FunFam" id="3.30.360.10:FF:000006">
    <property type="entry name" value="Bifunctional aspartokinase/homoserine dehydrogenase"/>
    <property type="match status" value="1"/>
</dbReference>
<dbReference type="InterPro" id="IPR019811">
    <property type="entry name" value="HDH_CS"/>
</dbReference>
<evidence type="ECO:0000256" key="6">
    <source>
        <dbReference type="ARBA" id="ARBA00022605"/>
    </source>
</evidence>
<evidence type="ECO:0000256" key="8">
    <source>
        <dbReference type="ARBA" id="ARBA00022857"/>
    </source>
</evidence>
<dbReference type="EMBL" id="HBIZ01061163">
    <property type="protein sequence ID" value="CAE0785282.1"/>
    <property type="molecule type" value="Transcribed_RNA"/>
</dbReference>
<dbReference type="PROSITE" id="PS01042">
    <property type="entry name" value="HOMOSER_DHGENASE"/>
    <property type="match status" value="1"/>
</dbReference>
<dbReference type="AlphaFoldDB" id="A0A7S4C2X6"/>
<evidence type="ECO:0000256" key="11">
    <source>
        <dbReference type="ARBA" id="ARBA00048841"/>
    </source>
</evidence>
<keyword evidence="17" id="KW-0732">Signal</keyword>
<dbReference type="UniPathway" id="UPA00051">
    <property type="reaction ID" value="UER00465"/>
</dbReference>
<keyword evidence="9 12" id="KW-0560">Oxidoreductase</keyword>
<feature type="signal peptide" evidence="17">
    <location>
        <begin position="1"/>
        <end position="16"/>
    </location>
</feature>
<dbReference type="GO" id="GO:0009086">
    <property type="term" value="P:methionine biosynthetic process"/>
    <property type="evidence" value="ECO:0007669"/>
    <property type="project" value="UniProtKB-KW"/>
</dbReference>
<comment type="cofactor">
    <cofactor evidence="1">
        <name>a metal cation</name>
        <dbReference type="ChEBI" id="CHEBI:25213"/>
    </cofactor>
</comment>
<protein>
    <recommendedName>
        <fullName evidence="5 12">Homoserine dehydrogenase</fullName>
        <shortName evidence="12">HDH</shortName>
        <ecNumber evidence="5 12">1.1.1.3</ecNumber>
    </recommendedName>
</protein>
<evidence type="ECO:0000256" key="17">
    <source>
        <dbReference type="SAM" id="SignalP"/>
    </source>
</evidence>
<dbReference type="GO" id="GO:0009088">
    <property type="term" value="P:threonine biosynthetic process"/>
    <property type="evidence" value="ECO:0007669"/>
    <property type="project" value="UniProtKB-UniPathway"/>
</dbReference>
<dbReference type="InterPro" id="IPR036291">
    <property type="entry name" value="NAD(P)-bd_dom_sf"/>
</dbReference>
<dbReference type="PANTHER" id="PTHR43070">
    <property type="match status" value="1"/>
</dbReference>
<gene>
    <name evidence="19" type="ORF">PCAR00345_LOCUS37990</name>
</gene>
<name>A0A7S4C2X6_CHRCT</name>
<feature type="active site" description="Proton donor" evidence="13">
    <location>
        <position position="272"/>
    </location>
</feature>
<evidence type="ECO:0000256" key="4">
    <source>
        <dbReference type="ARBA" id="ARBA00006753"/>
    </source>
</evidence>
<comment type="similarity">
    <text evidence="4 12 16">Belongs to the homoserine dehydrogenase family.</text>
</comment>
<keyword evidence="10 12" id="KW-0486">Methionine biosynthesis</keyword>
<sequence>MLRVALLLLTTIVVHSTEQVTTMCAEPRQVPFVLYGVGGVGSELLRVIISSRKMHAMRYGLHFSAKALCDSSGAVLSKPSEESSELSDAELEAVLEHKAAGRKLKEFAAPSTASAAPQGESFSAFLKRVSLDCGGAGQGCMLVDCTATEDTIPALLLASESPAYTSVSANKKPFASSLEAFQQLTSPKVYPRVRYESTVGAGVPVVASLRRVVASADPVHYVTGSFSGTLGYVMSALQQGEPFSVVVRRAKDLGYTEPDPRDDLGGVDVARKALILARTIGLPLSMADVAVEPLFPESMATMPVPEFMEKLPSLDAGFEQRVKAAQAEGKVLRYAASIHVDSAKGTSRLEVGLQTVPADSPLGALQGTDNLVEMTTEVYKTAPLVLRGAGAGVGGTAAGVMADMVDLAYTSSR</sequence>
<keyword evidence="6 12" id="KW-0028">Amino-acid biosynthesis</keyword>
<feature type="domain" description="Homoserine dehydrogenase catalytic" evidence="18">
    <location>
        <begin position="204"/>
        <end position="405"/>
    </location>
</feature>
<evidence type="ECO:0000256" key="10">
    <source>
        <dbReference type="ARBA" id="ARBA00023167"/>
    </source>
</evidence>
<evidence type="ECO:0000256" key="7">
    <source>
        <dbReference type="ARBA" id="ARBA00022697"/>
    </source>
</evidence>
<dbReference type="InterPro" id="IPR011147">
    <property type="entry name" value="Bifunc_Aspkin/hSer_DH"/>
</dbReference>
<dbReference type="Gene3D" id="3.30.360.10">
    <property type="entry name" value="Dihydrodipicolinate Reductase, domain 2"/>
    <property type="match status" value="1"/>
</dbReference>
<dbReference type="GO" id="GO:0004412">
    <property type="term" value="F:homoserine dehydrogenase activity"/>
    <property type="evidence" value="ECO:0007669"/>
    <property type="project" value="UniProtKB-EC"/>
</dbReference>
<keyword evidence="8 12" id="KW-0521">NADP</keyword>
<feature type="binding site" evidence="14">
    <location>
        <position position="146"/>
    </location>
    <ligand>
        <name>NADPH</name>
        <dbReference type="ChEBI" id="CHEBI:57783"/>
    </ligand>
</feature>
<proteinExistence type="inferred from homology"/>
<evidence type="ECO:0000256" key="16">
    <source>
        <dbReference type="RuleBase" id="RU004171"/>
    </source>
</evidence>
<evidence type="ECO:0000256" key="9">
    <source>
        <dbReference type="ARBA" id="ARBA00023002"/>
    </source>
</evidence>
<dbReference type="Gene3D" id="3.40.50.720">
    <property type="entry name" value="NAD(P)-binding Rossmann-like Domain"/>
    <property type="match status" value="1"/>
</dbReference>
<evidence type="ECO:0000259" key="18">
    <source>
        <dbReference type="Pfam" id="PF00742"/>
    </source>
</evidence>
<dbReference type="SUPFAM" id="SSF55347">
    <property type="entry name" value="Glyceraldehyde-3-phosphate dehydrogenase-like, C-terminal domain"/>
    <property type="match status" value="1"/>
</dbReference>
<dbReference type="InterPro" id="IPR001342">
    <property type="entry name" value="HDH_cat"/>
</dbReference>
<dbReference type="InterPro" id="IPR022697">
    <property type="entry name" value="HDH_short"/>
</dbReference>
<feature type="binding site" evidence="14">
    <location>
        <position position="257"/>
    </location>
    <ligand>
        <name>L-homoserine</name>
        <dbReference type="ChEBI" id="CHEBI:57476"/>
    </ligand>
</feature>
<comment type="pathway">
    <text evidence="3 15">Amino-acid biosynthesis; L-methionine biosynthesis via de novo pathway; L-homoserine from L-aspartate: step 3/3.</text>
</comment>
<dbReference type="UniPathway" id="UPA00050">
    <property type="reaction ID" value="UER00063"/>
</dbReference>
<dbReference type="Pfam" id="PF00742">
    <property type="entry name" value="Homoserine_dh"/>
    <property type="match status" value="1"/>
</dbReference>
<dbReference type="SUPFAM" id="SSF51735">
    <property type="entry name" value="NAD(P)-binding Rossmann-fold domains"/>
    <property type="match status" value="1"/>
</dbReference>
<evidence type="ECO:0000313" key="19">
    <source>
        <dbReference type="EMBL" id="CAE0785282.1"/>
    </source>
</evidence>
<evidence type="ECO:0000256" key="15">
    <source>
        <dbReference type="RuleBase" id="RU000579"/>
    </source>
</evidence>
<evidence type="ECO:0000256" key="5">
    <source>
        <dbReference type="ARBA" id="ARBA00013213"/>
    </source>
</evidence>
<dbReference type="PIRSF" id="PIRSF036497">
    <property type="entry name" value="HDH_short"/>
    <property type="match status" value="1"/>
</dbReference>
<feature type="binding site" evidence="14">
    <location>
        <position position="171"/>
    </location>
    <ligand>
        <name>NADPH</name>
        <dbReference type="ChEBI" id="CHEBI:57783"/>
    </ligand>
</feature>
<feature type="binding site" evidence="14">
    <location>
        <begin position="36"/>
        <end position="41"/>
    </location>
    <ligand>
        <name>NADP(+)</name>
        <dbReference type="ChEBI" id="CHEBI:58349"/>
    </ligand>
</feature>
<evidence type="ECO:0000256" key="14">
    <source>
        <dbReference type="PIRSR" id="PIRSR036497-2"/>
    </source>
</evidence>